<keyword evidence="2" id="KW-1185">Reference proteome</keyword>
<dbReference type="EMBL" id="BGPR01001517">
    <property type="protein sequence ID" value="GBM55835.1"/>
    <property type="molecule type" value="Genomic_DNA"/>
</dbReference>
<dbReference type="Proteomes" id="UP000499080">
    <property type="component" value="Unassembled WGS sequence"/>
</dbReference>
<comment type="caution">
    <text evidence="1">The sequence shown here is derived from an EMBL/GenBank/DDBJ whole genome shotgun (WGS) entry which is preliminary data.</text>
</comment>
<dbReference type="AlphaFoldDB" id="A0A4Y2GSN0"/>
<evidence type="ECO:0000313" key="1">
    <source>
        <dbReference type="EMBL" id="GBM55835.1"/>
    </source>
</evidence>
<proteinExistence type="predicted"/>
<accession>A0A4Y2GSN0</accession>
<protein>
    <submittedName>
        <fullName evidence="1">Uncharacterized protein</fullName>
    </submittedName>
</protein>
<organism evidence="1 2">
    <name type="scientific">Araneus ventricosus</name>
    <name type="common">Orbweaver spider</name>
    <name type="synonym">Epeira ventricosa</name>
    <dbReference type="NCBI Taxonomy" id="182803"/>
    <lineage>
        <taxon>Eukaryota</taxon>
        <taxon>Metazoa</taxon>
        <taxon>Ecdysozoa</taxon>
        <taxon>Arthropoda</taxon>
        <taxon>Chelicerata</taxon>
        <taxon>Arachnida</taxon>
        <taxon>Araneae</taxon>
        <taxon>Araneomorphae</taxon>
        <taxon>Entelegynae</taxon>
        <taxon>Araneoidea</taxon>
        <taxon>Araneidae</taxon>
        <taxon>Araneus</taxon>
    </lineage>
</organism>
<name>A0A4Y2GSN0_ARAVE</name>
<dbReference type="OrthoDB" id="1902038at2759"/>
<sequence length="97" mass="11070">MQAEQAYKNACGSVGTYLPIQEKCFKYLESSCKRKELWCVAFRNEGGEEKSELRPGFGHSRVHSRLSGADFGSDEEDADMGCDYQQMKFKLNRFQGK</sequence>
<evidence type="ECO:0000313" key="2">
    <source>
        <dbReference type="Proteomes" id="UP000499080"/>
    </source>
</evidence>
<gene>
    <name evidence="1" type="ORF">AVEN_105551_1</name>
</gene>
<reference evidence="1 2" key="1">
    <citation type="journal article" date="2019" name="Sci. Rep.">
        <title>Orb-weaving spider Araneus ventricosus genome elucidates the spidroin gene catalogue.</title>
        <authorList>
            <person name="Kono N."/>
            <person name="Nakamura H."/>
            <person name="Ohtoshi R."/>
            <person name="Moran D.A.P."/>
            <person name="Shinohara A."/>
            <person name="Yoshida Y."/>
            <person name="Fujiwara M."/>
            <person name="Mori M."/>
            <person name="Tomita M."/>
            <person name="Arakawa K."/>
        </authorList>
    </citation>
    <scope>NUCLEOTIDE SEQUENCE [LARGE SCALE GENOMIC DNA]</scope>
</reference>